<dbReference type="Gene3D" id="3.30.450.40">
    <property type="match status" value="1"/>
</dbReference>
<keyword evidence="3" id="KW-0804">Transcription</keyword>
<keyword evidence="1" id="KW-0805">Transcription regulation</keyword>
<dbReference type="InterPro" id="IPR036388">
    <property type="entry name" value="WH-like_DNA-bd_sf"/>
</dbReference>
<accession>A0ABU5ZC96</accession>
<dbReference type="InterPro" id="IPR029016">
    <property type="entry name" value="GAF-like_dom_sf"/>
</dbReference>
<feature type="domain" description="IclR-ED" evidence="5">
    <location>
        <begin position="72"/>
        <end position="254"/>
    </location>
</feature>
<evidence type="ECO:0000259" key="5">
    <source>
        <dbReference type="PROSITE" id="PS51078"/>
    </source>
</evidence>
<comment type="caution">
    <text evidence="6">The sequence shown here is derived from an EMBL/GenBank/DDBJ whole genome shotgun (WGS) entry which is preliminary data.</text>
</comment>
<dbReference type="PANTHER" id="PTHR30136">
    <property type="entry name" value="HELIX-TURN-HELIX TRANSCRIPTIONAL REGULATOR, ICLR FAMILY"/>
    <property type="match status" value="1"/>
</dbReference>
<proteinExistence type="predicted"/>
<dbReference type="SMART" id="SM00346">
    <property type="entry name" value="HTH_ICLR"/>
    <property type="match status" value="1"/>
</dbReference>
<evidence type="ECO:0000256" key="3">
    <source>
        <dbReference type="ARBA" id="ARBA00023163"/>
    </source>
</evidence>
<dbReference type="RefSeq" id="WP_371752247.1">
    <property type="nucleotide sequence ID" value="NZ_JAYJLD010000001.1"/>
</dbReference>
<dbReference type="Gene3D" id="1.10.10.10">
    <property type="entry name" value="Winged helix-like DNA-binding domain superfamily/Winged helix DNA-binding domain"/>
    <property type="match status" value="1"/>
</dbReference>
<dbReference type="InterPro" id="IPR014757">
    <property type="entry name" value="Tscrpt_reg_IclR_C"/>
</dbReference>
<dbReference type="PROSITE" id="PS51078">
    <property type="entry name" value="ICLR_ED"/>
    <property type="match status" value="1"/>
</dbReference>
<dbReference type="SUPFAM" id="SSF46785">
    <property type="entry name" value="Winged helix' DNA-binding domain"/>
    <property type="match status" value="1"/>
</dbReference>
<evidence type="ECO:0000259" key="4">
    <source>
        <dbReference type="PROSITE" id="PS51077"/>
    </source>
</evidence>
<evidence type="ECO:0000313" key="7">
    <source>
        <dbReference type="Proteomes" id="UP001310386"/>
    </source>
</evidence>
<dbReference type="Pfam" id="PF01614">
    <property type="entry name" value="IclR_C"/>
    <property type="match status" value="1"/>
</dbReference>
<dbReference type="PANTHER" id="PTHR30136:SF24">
    <property type="entry name" value="HTH-TYPE TRANSCRIPTIONAL REPRESSOR ALLR"/>
    <property type="match status" value="1"/>
</dbReference>
<feature type="domain" description="HTH iclR-type" evidence="4">
    <location>
        <begin position="9"/>
        <end position="71"/>
    </location>
</feature>
<keyword evidence="7" id="KW-1185">Reference proteome</keyword>
<protein>
    <submittedName>
        <fullName evidence="6">IclR family transcriptional regulator</fullName>
    </submittedName>
</protein>
<name>A0ABU5ZC96_9BACL</name>
<dbReference type="InterPro" id="IPR050707">
    <property type="entry name" value="HTH_MetabolicPath_Reg"/>
</dbReference>
<dbReference type="SUPFAM" id="SSF55781">
    <property type="entry name" value="GAF domain-like"/>
    <property type="match status" value="1"/>
</dbReference>
<gene>
    <name evidence="6" type="ORF">VF724_00470</name>
</gene>
<dbReference type="Proteomes" id="UP001310386">
    <property type="component" value="Unassembled WGS sequence"/>
</dbReference>
<sequence>MRDLNINTIRSIDKAFDILNSFTPDTPAQTIDEIMKHTKLPKSTAYRLLYTLEGNGVIRYDPQTLKYKPGFKLFEYSQVLASSLDIVKESEQILTELQNQTGKTVLMSLLEGDTMVYVFKRESQVGLKYASSAGERRPLTYGIFGRVLLAFLPDDRLKAILSKPLPKSTTYTPIDKTVLIEKLMNIRHEFVAVEIDETNIGVTGIGAPIFNIEGSIIAAIGVLGPTAHFSDNELNETKQLVKDSAQRISQKLGYSP</sequence>
<reference evidence="6" key="1">
    <citation type="submission" date="2023-12" db="EMBL/GenBank/DDBJ databases">
        <title>Fervidustalea candida gen. nov., sp. nov., a novel member of the family Paenibacillaceae isolated from a geothermal area.</title>
        <authorList>
            <person name="Li W.-J."/>
            <person name="Jiao J.-Y."/>
            <person name="Chen Y."/>
        </authorList>
    </citation>
    <scope>NUCLEOTIDE SEQUENCE</scope>
    <source>
        <strain evidence="6">SYSU GA230002</strain>
    </source>
</reference>
<dbReference type="EMBL" id="JAYJLD010000001">
    <property type="protein sequence ID" value="MEB3100135.1"/>
    <property type="molecule type" value="Genomic_DNA"/>
</dbReference>
<dbReference type="InterPro" id="IPR036390">
    <property type="entry name" value="WH_DNA-bd_sf"/>
</dbReference>
<dbReference type="Pfam" id="PF09339">
    <property type="entry name" value="HTH_IclR"/>
    <property type="match status" value="1"/>
</dbReference>
<evidence type="ECO:0000256" key="1">
    <source>
        <dbReference type="ARBA" id="ARBA00023015"/>
    </source>
</evidence>
<keyword evidence="2" id="KW-0238">DNA-binding</keyword>
<evidence type="ECO:0000313" key="6">
    <source>
        <dbReference type="EMBL" id="MEB3100135.1"/>
    </source>
</evidence>
<organism evidence="6 7">
    <name type="scientific">Ferviditalea candida</name>
    <dbReference type="NCBI Taxonomy" id="3108399"/>
    <lineage>
        <taxon>Bacteria</taxon>
        <taxon>Bacillati</taxon>
        <taxon>Bacillota</taxon>
        <taxon>Bacilli</taxon>
        <taxon>Bacillales</taxon>
        <taxon>Paenibacillaceae</taxon>
        <taxon>Ferviditalea</taxon>
    </lineage>
</organism>
<dbReference type="PROSITE" id="PS51077">
    <property type="entry name" value="HTH_ICLR"/>
    <property type="match status" value="1"/>
</dbReference>
<dbReference type="InterPro" id="IPR005471">
    <property type="entry name" value="Tscrpt_reg_IclR_N"/>
</dbReference>
<evidence type="ECO:0000256" key="2">
    <source>
        <dbReference type="ARBA" id="ARBA00023125"/>
    </source>
</evidence>